<dbReference type="SUPFAM" id="SSF54909">
    <property type="entry name" value="Dimeric alpha+beta barrel"/>
    <property type="match status" value="1"/>
</dbReference>
<dbReference type="CDD" id="cd00090">
    <property type="entry name" value="HTH_ARSR"/>
    <property type="match status" value="1"/>
</dbReference>
<dbReference type="SUPFAM" id="SSF46785">
    <property type="entry name" value="Winged helix' DNA-binding domain"/>
    <property type="match status" value="1"/>
</dbReference>
<dbReference type="Proteomes" id="UP000005258">
    <property type="component" value="Plasmid pTM1"/>
</dbReference>
<dbReference type="InterPro" id="IPR036388">
    <property type="entry name" value="WH-like_DNA-bd_sf"/>
</dbReference>
<dbReference type="GO" id="GO:0006355">
    <property type="term" value="P:regulation of DNA-templated transcription"/>
    <property type="evidence" value="ECO:0007669"/>
    <property type="project" value="UniProtKB-ARBA"/>
</dbReference>
<dbReference type="Pfam" id="PF13412">
    <property type="entry name" value="HTH_24"/>
    <property type="match status" value="1"/>
</dbReference>
<dbReference type="InterPro" id="IPR000485">
    <property type="entry name" value="AsnC-type_HTH_dom"/>
</dbReference>
<dbReference type="PROSITE" id="PS50956">
    <property type="entry name" value="HTH_ASNC_2"/>
    <property type="match status" value="1"/>
</dbReference>
<dbReference type="Gene3D" id="1.10.10.10">
    <property type="entry name" value="Winged helix-like DNA-binding domain superfamily/Winged helix DNA-binding domain"/>
    <property type="match status" value="1"/>
</dbReference>
<evidence type="ECO:0000256" key="1">
    <source>
        <dbReference type="ARBA" id="ARBA00023015"/>
    </source>
</evidence>
<dbReference type="Pfam" id="PF01037">
    <property type="entry name" value="AsnC_trans_reg"/>
    <property type="match status" value="1"/>
</dbReference>
<dbReference type="PRINTS" id="PR00033">
    <property type="entry name" value="HTHASNC"/>
</dbReference>
<keyword evidence="2" id="KW-0238">DNA-binding</keyword>
<dbReference type="InterPro" id="IPR019887">
    <property type="entry name" value="Tscrpt_reg_AsnC/Lrp_C"/>
</dbReference>
<dbReference type="InterPro" id="IPR019885">
    <property type="entry name" value="Tscrpt_reg_HTH_AsnC-type_CS"/>
</dbReference>
<name>I3TRR4_TISMK</name>
<gene>
    <name evidence="5" type="ordered locus">TMO_a0049</name>
</gene>
<evidence type="ECO:0000256" key="3">
    <source>
        <dbReference type="ARBA" id="ARBA00023163"/>
    </source>
</evidence>
<dbReference type="GO" id="GO:0005829">
    <property type="term" value="C:cytosol"/>
    <property type="evidence" value="ECO:0007669"/>
    <property type="project" value="TreeGrafter"/>
</dbReference>
<dbReference type="InterPro" id="IPR019888">
    <property type="entry name" value="Tscrpt_reg_AsnC-like"/>
</dbReference>
<dbReference type="EMBL" id="CP003237">
    <property type="protein sequence ID" value="AFK55452.1"/>
    <property type="molecule type" value="Genomic_DNA"/>
</dbReference>
<dbReference type="PATRIC" id="fig|1110502.3.peg.3707"/>
<protein>
    <submittedName>
        <fullName evidence="5">Transcriptional regulator, AsnC family</fullName>
    </submittedName>
</protein>
<dbReference type="InterPro" id="IPR011991">
    <property type="entry name" value="ArsR-like_HTH"/>
</dbReference>
<organism evidence="5 6">
    <name type="scientific">Tistrella mobilis (strain KA081020-065)</name>
    <dbReference type="NCBI Taxonomy" id="1110502"/>
    <lineage>
        <taxon>Bacteria</taxon>
        <taxon>Pseudomonadati</taxon>
        <taxon>Pseudomonadota</taxon>
        <taxon>Alphaproteobacteria</taxon>
        <taxon>Geminicoccales</taxon>
        <taxon>Geminicoccaceae</taxon>
        <taxon>Tistrella</taxon>
    </lineage>
</organism>
<dbReference type="AlphaFoldDB" id="I3TRR4"/>
<dbReference type="SMART" id="SM00344">
    <property type="entry name" value="HTH_ASNC"/>
    <property type="match status" value="1"/>
</dbReference>
<dbReference type="InterPro" id="IPR011008">
    <property type="entry name" value="Dimeric_a/b-barrel"/>
</dbReference>
<evidence type="ECO:0000256" key="2">
    <source>
        <dbReference type="ARBA" id="ARBA00023125"/>
    </source>
</evidence>
<geneLocation type="plasmid" evidence="5 6">
    <name>pTM1</name>
</geneLocation>
<evidence type="ECO:0000259" key="4">
    <source>
        <dbReference type="PROSITE" id="PS50956"/>
    </source>
</evidence>
<dbReference type="Gene3D" id="3.30.70.920">
    <property type="match status" value="1"/>
</dbReference>
<evidence type="ECO:0000313" key="5">
    <source>
        <dbReference type="EMBL" id="AFK55452.1"/>
    </source>
</evidence>
<dbReference type="GO" id="GO:0043565">
    <property type="term" value="F:sequence-specific DNA binding"/>
    <property type="evidence" value="ECO:0007669"/>
    <property type="project" value="InterPro"/>
</dbReference>
<reference evidence="5 6" key="1">
    <citation type="journal article" date="2012" name="J. Am. Chem. Soc.">
        <title>Bacterial biosynthesis and maturation of the didemnin anti-cancer agents.</title>
        <authorList>
            <person name="Xu Y."/>
            <person name="Kersten R.D."/>
            <person name="Nam S.J."/>
            <person name="Lu L."/>
            <person name="Al-Suwailem A.M."/>
            <person name="Zheng H."/>
            <person name="Fenical W."/>
            <person name="Dorrestein P.C."/>
            <person name="Moore B.S."/>
            <person name="Qian P.Y."/>
        </authorList>
    </citation>
    <scope>NUCLEOTIDE SEQUENCE [LARGE SCALE GENOMIC DNA]</scope>
    <source>
        <strain evidence="5 6">KA081020-065</strain>
    </source>
</reference>
<dbReference type="GO" id="GO:0043200">
    <property type="term" value="P:response to amino acid"/>
    <property type="evidence" value="ECO:0007669"/>
    <property type="project" value="TreeGrafter"/>
</dbReference>
<keyword evidence="3" id="KW-0804">Transcription</keyword>
<keyword evidence="6" id="KW-1185">Reference proteome</keyword>
<dbReference type="PANTHER" id="PTHR30154:SF46">
    <property type="entry name" value="TRANSCRIPTIONAL REGULATORY PROTEIN"/>
    <property type="match status" value="1"/>
</dbReference>
<keyword evidence="5" id="KW-0614">Plasmid</keyword>
<accession>I3TRR4</accession>
<dbReference type="PANTHER" id="PTHR30154">
    <property type="entry name" value="LEUCINE-RESPONSIVE REGULATORY PROTEIN"/>
    <property type="match status" value="1"/>
</dbReference>
<dbReference type="RefSeq" id="WP_014747129.1">
    <property type="nucleotide sequence ID" value="NC_017957.2"/>
</dbReference>
<feature type="domain" description="HTH asnC-type" evidence="4">
    <location>
        <begin position="6"/>
        <end position="67"/>
    </location>
</feature>
<dbReference type="InterPro" id="IPR036390">
    <property type="entry name" value="WH_DNA-bd_sf"/>
</dbReference>
<dbReference type="HOGENOM" id="CLU_091233_0_0_5"/>
<keyword evidence="1" id="KW-0805">Transcription regulation</keyword>
<evidence type="ECO:0000313" key="6">
    <source>
        <dbReference type="Proteomes" id="UP000005258"/>
    </source>
</evidence>
<dbReference type="KEGG" id="tmo:TMO_a0049"/>
<proteinExistence type="predicted"/>
<dbReference type="PROSITE" id="PS00519">
    <property type="entry name" value="HTH_ASNC_1"/>
    <property type="match status" value="1"/>
</dbReference>
<sequence length="159" mass="17615">MPEISFDAADIRIMRTLQGDGRMSNQDLAQAVGLSPSPCWRRVRRLEELGVIRGYGVQLDRRRLGLGVQAFVRARIGVHSEAEARLFEAEVMRLDEVTACWAITGEADFLLQVVAADLDAFGSFAMTVVRRLPGIREMHSSLVLREIKTPGTLPLPRAG</sequence>